<reference evidence="1 2" key="1">
    <citation type="submission" date="2019-03" db="EMBL/GenBank/DDBJ databases">
        <title>Single cell metagenomics reveals metabolic interactions within the superorganism composed of flagellate Streblomastix strix and complex community of Bacteroidetes bacteria on its surface.</title>
        <authorList>
            <person name="Treitli S.C."/>
            <person name="Kolisko M."/>
            <person name="Husnik F."/>
            <person name="Keeling P."/>
            <person name="Hampl V."/>
        </authorList>
    </citation>
    <scope>NUCLEOTIDE SEQUENCE [LARGE SCALE GENOMIC DNA]</scope>
    <source>
        <strain evidence="1">ST1C</strain>
    </source>
</reference>
<name>A0A5J4TB06_9EUKA</name>
<sequence>MYYVVVCTVIKVYDSLHNDMVGGNSFVIHRENIAGKTQIHKFKLQDNEFLWFLMYMPGGVKYAIHDEEQAKQFIFNKHRFSSDEDIINKNVHLFIAKVKAHIPNEYINEFTNFPVIWRNLKIITDKDTVDRCHLVIDDIKQLIVFNKHCQFNEFVKTIINLRCKAHIEGNKSEELKNKLEVNTAFGYDSINSEKYKVCRLCNKKN</sequence>
<dbReference type="AlphaFoldDB" id="A0A5J4TB06"/>
<accession>A0A5J4TB06</accession>
<feature type="non-terminal residue" evidence="1">
    <location>
        <position position="205"/>
    </location>
</feature>
<organism evidence="1 2">
    <name type="scientific">Streblomastix strix</name>
    <dbReference type="NCBI Taxonomy" id="222440"/>
    <lineage>
        <taxon>Eukaryota</taxon>
        <taxon>Metamonada</taxon>
        <taxon>Preaxostyla</taxon>
        <taxon>Oxymonadida</taxon>
        <taxon>Streblomastigidae</taxon>
        <taxon>Streblomastix</taxon>
    </lineage>
</organism>
<dbReference type="EMBL" id="SNRW01035525">
    <property type="protein sequence ID" value="KAA6354891.1"/>
    <property type="molecule type" value="Genomic_DNA"/>
</dbReference>
<protein>
    <submittedName>
        <fullName evidence="1">Uncharacterized protein</fullName>
    </submittedName>
</protein>
<dbReference type="Proteomes" id="UP000324800">
    <property type="component" value="Unassembled WGS sequence"/>
</dbReference>
<gene>
    <name evidence="1" type="ORF">EZS28_049582</name>
</gene>
<evidence type="ECO:0000313" key="2">
    <source>
        <dbReference type="Proteomes" id="UP000324800"/>
    </source>
</evidence>
<evidence type="ECO:0000313" key="1">
    <source>
        <dbReference type="EMBL" id="KAA6354891.1"/>
    </source>
</evidence>
<comment type="caution">
    <text evidence="1">The sequence shown here is derived from an EMBL/GenBank/DDBJ whole genome shotgun (WGS) entry which is preliminary data.</text>
</comment>
<proteinExistence type="predicted"/>